<evidence type="ECO:0000313" key="6">
    <source>
        <dbReference type="Proteomes" id="UP000267145"/>
    </source>
</evidence>
<name>A0A3M9Y0Y0_9PEZI</name>
<feature type="domain" description="RRM" evidence="4">
    <location>
        <begin position="479"/>
        <end position="556"/>
    </location>
</feature>
<dbReference type="PANTHER" id="PTHR23003">
    <property type="entry name" value="RNA RECOGNITION MOTIF RRM DOMAIN CONTAINING PROTEIN"/>
    <property type="match status" value="1"/>
</dbReference>
<dbReference type="Pfam" id="PF00076">
    <property type="entry name" value="RRM_1"/>
    <property type="match status" value="3"/>
</dbReference>
<evidence type="ECO:0000256" key="1">
    <source>
        <dbReference type="ARBA" id="ARBA00022884"/>
    </source>
</evidence>
<dbReference type="FunFam" id="3.30.70.330:FF:000280">
    <property type="entry name" value="RNA-binding domain-containing protein"/>
    <property type="match status" value="1"/>
</dbReference>
<dbReference type="GO" id="GO:0003729">
    <property type="term" value="F:mRNA binding"/>
    <property type="evidence" value="ECO:0007669"/>
    <property type="project" value="TreeGrafter"/>
</dbReference>
<dbReference type="EMBL" id="RBVV01000113">
    <property type="protein sequence ID" value="RNJ54169.1"/>
    <property type="molecule type" value="Genomic_DNA"/>
</dbReference>
<dbReference type="STRING" id="1051616.A0A3M9Y0Y0"/>
<dbReference type="GO" id="GO:0005634">
    <property type="term" value="C:nucleus"/>
    <property type="evidence" value="ECO:0007669"/>
    <property type="project" value="TreeGrafter"/>
</dbReference>
<gene>
    <name evidence="5" type="ORF">D7B24_000837</name>
</gene>
<sequence>MRGLSGNTLFCGTGGAAAASAVLGAADATRVQKFQETHAGTRAMICIVPRVSFVTIPSKAHLLFRPTGLWLLPARYLTADNTDDTYRSRERSRSPRRGRSRSPGRSTTARRRSFSPRSRSRSRGDDYRGRRDRSPMSGTGAPAGGSTGGYGGPPQHRSYEERAVAREQMMSNIRDSSQQDRRVYVGNLSYDVKWHHLKDFMRQSGEVLFADVLLLPNGMSKVGFYTIVEYATREQAQNAVATLSNQNLMGRLIYVREDREAEPRFIGATATRGGYGGPGGPGGHGGMNPGGFGGPGGFNAGGGGGGGGGRQIYITNLPYTVGWQDLKDLFRQAARNGAVIRADVHLGPDGRPKGTGIVMFESPDDARIAIEQFNGYDWQGRLLEVREDRFAGAGGPMGFGGRGGFGGGMRGGFGGGFGGRGGFGGPRGGFGGGFGGGRGGFGGGFNAGGAPGGPGVNPGASVPPNPFTDYATAGTDKSEVIYVRNLPWSTSNEDLVELFTTIGKVEKAEIQYEPSGRSRGTGVVQFDAADTADTAIQKFQGYQYGGRPLGLSFVRYLSPPGAGGDSMDTDAHAGLTQDQIM</sequence>
<comment type="caution">
    <text evidence="5">The sequence shown here is derived from an EMBL/GenBank/DDBJ whole genome shotgun (WGS) entry which is preliminary data.</text>
</comment>
<feature type="compositionally biased region" description="Basic and acidic residues" evidence="3">
    <location>
        <begin position="84"/>
        <end position="93"/>
    </location>
</feature>
<evidence type="ECO:0000256" key="2">
    <source>
        <dbReference type="PROSITE-ProRule" id="PRU00176"/>
    </source>
</evidence>
<keyword evidence="1 2" id="KW-0694">RNA-binding</keyword>
<evidence type="ECO:0000256" key="3">
    <source>
        <dbReference type="SAM" id="MobiDB-lite"/>
    </source>
</evidence>
<dbReference type="GO" id="GO:0005737">
    <property type="term" value="C:cytoplasm"/>
    <property type="evidence" value="ECO:0007669"/>
    <property type="project" value="TreeGrafter"/>
</dbReference>
<accession>A0A3M9Y0Y0</accession>
<proteinExistence type="predicted"/>
<dbReference type="Gene3D" id="3.30.70.330">
    <property type="match status" value="3"/>
</dbReference>
<evidence type="ECO:0000313" key="5">
    <source>
        <dbReference type="EMBL" id="RNJ54169.1"/>
    </source>
</evidence>
<dbReference type="RefSeq" id="XP_028492327.1">
    <property type="nucleotide sequence ID" value="XM_028635085.1"/>
</dbReference>
<dbReference type="GO" id="GO:1990904">
    <property type="term" value="C:ribonucleoprotein complex"/>
    <property type="evidence" value="ECO:0007669"/>
    <property type="project" value="TreeGrafter"/>
</dbReference>
<dbReference type="FunFam" id="3.30.70.330:FF:000145">
    <property type="entry name" value="Putative RNP domain-containing protein"/>
    <property type="match status" value="1"/>
</dbReference>
<dbReference type="GeneID" id="39604526"/>
<feature type="region of interest" description="Disordered" evidence="3">
    <location>
        <begin position="562"/>
        <end position="581"/>
    </location>
</feature>
<feature type="region of interest" description="Disordered" evidence="3">
    <location>
        <begin position="445"/>
        <end position="470"/>
    </location>
</feature>
<feature type="region of interest" description="Disordered" evidence="3">
    <location>
        <begin position="83"/>
        <end position="157"/>
    </location>
</feature>
<feature type="compositionally biased region" description="Gly residues" evidence="3">
    <location>
        <begin position="445"/>
        <end position="456"/>
    </location>
</feature>
<dbReference type="PROSITE" id="PS50102">
    <property type="entry name" value="RRM"/>
    <property type="match status" value="3"/>
</dbReference>
<dbReference type="SUPFAM" id="SSF54928">
    <property type="entry name" value="RNA-binding domain, RBD"/>
    <property type="match status" value="3"/>
</dbReference>
<dbReference type="PANTHER" id="PTHR23003:SF3">
    <property type="entry name" value="FI21236P1-RELATED"/>
    <property type="match status" value="1"/>
</dbReference>
<dbReference type="AlphaFoldDB" id="A0A3M9Y0Y0"/>
<protein>
    <recommendedName>
        <fullName evidence="4">RRM domain-containing protein</fullName>
    </recommendedName>
</protein>
<organism evidence="5 6">
    <name type="scientific">Verticillium nonalfalfae</name>
    <dbReference type="NCBI Taxonomy" id="1051616"/>
    <lineage>
        <taxon>Eukaryota</taxon>
        <taxon>Fungi</taxon>
        <taxon>Dikarya</taxon>
        <taxon>Ascomycota</taxon>
        <taxon>Pezizomycotina</taxon>
        <taxon>Sordariomycetes</taxon>
        <taxon>Hypocreomycetidae</taxon>
        <taxon>Glomerellales</taxon>
        <taxon>Plectosphaerellaceae</taxon>
        <taxon>Verticillium</taxon>
    </lineage>
</organism>
<dbReference type="InterPro" id="IPR012677">
    <property type="entry name" value="Nucleotide-bd_a/b_plait_sf"/>
</dbReference>
<feature type="compositionally biased region" description="Basic residues" evidence="3">
    <location>
        <begin position="94"/>
        <end position="121"/>
    </location>
</feature>
<dbReference type="InterPro" id="IPR050374">
    <property type="entry name" value="RRT5_SRSF_SR"/>
</dbReference>
<evidence type="ECO:0000259" key="4">
    <source>
        <dbReference type="PROSITE" id="PS50102"/>
    </source>
</evidence>
<dbReference type="SMART" id="SM00360">
    <property type="entry name" value="RRM"/>
    <property type="match status" value="3"/>
</dbReference>
<keyword evidence="6" id="KW-1185">Reference proteome</keyword>
<feature type="compositionally biased region" description="Basic and acidic residues" evidence="3">
    <location>
        <begin position="122"/>
        <end position="134"/>
    </location>
</feature>
<feature type="domain" description="RRM" evidence="4">
    <location>
        <begin position="181"/>
        <end position="260"/>
    </location>
</feature>
<feature type="domain" description="RRM" evidence="4">
    <location>
        <begin position="310"/>
        <end position="390"/>
    </location>
</feature>
<dbReference type="CDD" id="cd00590">
    <property type="entry name" value="RRM_SF"/>
    <property type="match status" value="1"/>
</dbReference>
<reference evidence="5 6" key="1">
    <citation type="submission" date="2018-10" db="EMBL/GenBank/DDBJ databases">
        <title>Genome sequence of Verticillium nonalfalfae VnAa140.</title>
        <authorList>
            <person name="Stajich J.E."/>
            <person name="Kasson M.T."/>
        </authorList>
    </citation>
    <scope>NUCLEOTIDE SEQUENCE [LARGE SCALE GENOMIC DNA]</scope>
    <source>
        <strain evidence="5 6">VnAa140</strain>
    </source>
</reference>
<dbReference type="InterPro" id="IPR035979">
    <property type="entry name" value="RBD_domain_sf"/>
</dbReference>
<feature type="compositionally biased region" description="Gly residues" evidence="3">
    <location>
        <begin position="141"/>
        <end position="152"/>
    </location>
</feature>
<dbReference type="Proteomes" id="UP000267145">
    <property type="component" value="Unassembled WGS sequence"/>
</dbReference>
<dbReference type="FunFam" id="3.30.70.330:FF:000232">
    <property type="entry name" value="RNA-binding domain-containing protein"/>
    <property type="match status" value="1"/>
</dbReference>
<dbReference type="InterPro" id="IPR000504">
    <property type="entry name" value="RRM_dom"/>
</dbReference>